<protein>
    <recommendedName>
        <fullName evidence="4">Elicitin</fullName>
    </recommendedName>
</protein>
<dbReference type="RefSeq" id="XP_012205292.1">
    <property type="nucleotide sequence ID" value="XM_012349902.1"/>
</dbReference>
<reference evidence="2 3" key="1">
    <citation type="journal article" date="2013" name="PLoS Genet.">
        <title>Distinctive expansion of potential virulence genes in the genome of the oomycete fish pathogen Saprolegnia parasitica.</title>
        <authorList>
            <person name="Jiang R.H."/>
            <person name="de Bruijn I."/>
            <person name="Haas B.J."/>
            <person name="Belmonte R."/>
            <person name="Lobach L."/>
            <person name="Christie J."/>
            <person name="van den Ackerveken G."/>
            <person name="Bottin A."/>
            <person name="Bulone V."/>
            <person name="Diaz-Moreno S.M."/>
            <person name="Dumas B."/>
            <person name="Fan L."/>
            <person name="Gaulin E."/>
            <person name="Govers F."/>
            <person name="Grenville-Briggs L.J."/>
            <person name="Horner N.R."/>
            <person name="Levin J.Z."/>
            <person name="Mammella M."/>
            <person name="Meijer H.J."/>
            <person name="Morris P."/>
            <person name="Nusbaum C."/>
            <person name="Oome S."/>
            <person name="Phillips A.J."/>
            <person name="van Rooyen D."/>
            <person name="Rzeszutek E."/>
            <person name="Saraiva M."/>
            <person name="Secombes C.J."/>
            <person name="Seidl M.F."/>
            <person name="Snel B."/>
            <person name="Stassen J.H."/>
            <person name="Sykes S."/>
            <person name="Tripathy S."/>
            <person name="van den Berg H."/>
            <person name="Vega-Arreguin J.C."/>
            <person name="Wawra S."/>
            <person name="Young S.K."/>
            <person name="Zeng Q."/>
            <person name="Dieguez-Uribeondo J."/>
            <person name="Russ C."/>
            <person name="Tyler B.M."/>
            <person name="van West P."/>
        </authorList>
    </citation>
    <scope>NUCLEOTIDE SEQUENCE [LARGE SCALE GENOMIC DNA]</scope>
    <source>
        <strain evidence="2 3">CBS 223.65</strain>
    </source>
</reference>
<dbReference type="VEuPathDB" id="FungiDB:SPRG_10668"/>
<dbReference type="KEGG" id="spar:SPRG_10668"/>
<keyword evidence="1" id="KW-0732">Signal</keyword>
<dbReference type="AlphaFoldDB" id="A0A067CBP4"/>
<feature type="chain" id="PRO_5001637585" description="Elicitin" evidence="1">
    <location>
        <begin position="21"/>
        <end position="117"/>
    </location>
</feature>
<proteinExistence type="predicted"/>
<evidence type="ECO:0008006" key="4">
    <source>
        <dbReference type="Google" id="ProtNLM"/>
    </source>
</evidence>
<dbReference type="Proteomes" id="UP000030745">
    <property type="component" value="Unassembled WGS sequence"/>
</dbReference>
<gene>
    <name evidence="2" type="ORF">SPRG_10668</name>
</gene>
<evidence type="ECO:0000256" key="1">
    <source>
        <dbReference type="SAM" id="SignalP"/>
    </source>
</evidence>
<dbReference type="EMBL" id="KK583247">
    <property type="protein sequence ID" value="KDO23971.1"/>
    <property type="molecule type" value="Genomic_DNA"/>
</dbReference>
<keyword evidence="3" id="KW-1185">Reference proteome</keyword>
<organism evidence="2 3">
    <name type="scientific">Saprolegnia parasitica (strain CBS 223.65)</name>
    <dbReference type="NCBI Taxonomy" id="695850"/>
    <lineage>
        <taxon>Eukaryota</taxon>
        <taxon>Sar</taxon>
        <taxon>Stramenopiles</taxon>
        <taxon>Oomycota</taxon>
        <taxon>Saprolegniomycetes</taxon>
        <taxon>Saprolegniales</taxon>
        <taxon>Saprolegniaceae</taxon>
        <taxon>Saprolegnia</taxon>
    </lineage>
</organism>
<name>A0A067CBP4_SAPPC</name>
<accession>A0A067CBP4</accession>
<dbReference type="OrthoDB" id="10371401at2759"/>
<dbReference type="GeneID" id="24132766"/>
<sequence>MQRSQVSMCAVVLFAAMASALECTSADLATVTSSGLTCINAASLNIAAMSSQDPEVLAKMCKYSECKSFFAATQALTCTVQNQPASLASLACSGTTSLTPAISVGIVSCLMLLVMQL</sequence>
<evidence type="ECO:0000313" key="2">
    <source>
        <dbReference type="EMBL" id="KDO23971.1"/>
    </source>
</evidence>
<evidence type="ECO:0000313" key="3">
    <source>
        <dbReference type="Proteomes" id="UP000030745"/>
    </source>
</evidence>
<dbReference type="OMA" id="CKYSECK"/>
<feature type="signal peptide" evidence="1">
    <location>
        <begin position="1"/>
        <end position="20"/>
    </location>
</feature>